<proteinExistence type="predicted"/>
<name>A0ABU8D7Q3_9GAMM</name>
<feature type="domain" description="X-Tfes XVIPCD" evidence="2">
    <location>
        <begin position="186"/>
        <end position="283"/>
    </location>
</feature>
<evidence type="ECO:0000313" key="4">
    <source>
        <dbReference type="Proteomes" id="UP001387215"/>
    </source>
</evidence>
<sequence>MNARVKVGLDEWLVADADRTELIADGLSGGVAVGLAGDGKVALSHVSCACDAGHWEAYRTGLDRALAASALGERPQAVLVCAQGDSQLGSDAWLPWRLKDWLHGKGIRAEIRQDNGCRIAAGDGGLRCTLKRADREDDYRYGYAVSSDAGDAASLAGSLSDRARPAGAAHSPRADFAAGDAVLTEEGHPAYGLYRQILGKIPPEAVGADNAGELPGLYAARQAAAALTVECLKQNIGRVDTVITGGEDHASLFAIMGNRRESLRHASVVTDDALDMPMPALSAEARRLHAALPAFGAAPSPAPPPHAQNNRSALTT</sequence>
<feature type="region of interest" description="Disordered" evidence="1">
    <location>
        <begin position="295"/>
        <end position="316"/>
    </location>
</feature>
<dbReference type="RefSeq" id="WP_336132417.1">
    <property type="nucleotide sequence ID" value="NZ_JBANDL010000002.1"/>
</dbReference>
<dbReference type="Pfam" id="PF20410">
    <property type="entry name" value="X-Tfes_XVIPCD"/>
    <property type="match status" value="1"/>
</dbReference>
<evidence type="ECO:0000256" key="1">
    <source>
        <dbReference type="SAM" id="MobiDB-lite"/>
    </source>
</evidence>
<keyword evidence="4" id="KW-1185">Reference proteome</keyword>
<protein>
    <submittedName>
        <fullName evidence="3">XVIPCD domain-containing protein</fullName>
    </submittedName>
</protein>
<organism evidence="3 4">
    <name type="scientific">Lysobacter firmicutimachus</name>
    <dbReference type="NCBI Taxonomy" id="1792846"/>
    <lineage>
        <taxon>Bacteria</taxon>
        <taxon>Pseudomonadati</taxon>
        <taxon>Pseudomonadota</taxon>
        <taxon>Gammaproteobacteria</taxon>
        <taxon>Lysobacterales</taxon>
        <taxon>Lysobacteraceae</taxon>
        <taxon>Lysobacter</taxon>
    </lineage>
</organism>
<accession>A0ABU8D7Q3</accession>
<comment type="caution">
    <text evidence="3">The sequence shown here is derived from an EMBL/GenBank/DDBJ whole genome shotgun (WGS) entry which is preliminary data.</text>
</comment>
<dbReference type="Proteomes" id="UP001387215">
    <property type="component" value="Unassembled WGS sequence"/>
</dbReference>
<evidence type="ECO:0000313" key="3">
    <source>
        <dbReference type="EMBL" id="MEI2456381.1"/>
    </source>
</evidence>
<dbReference type="EMBL" id="JBANDL010000002">
    <property type="protein sequence ID" value="MEI2456381.1"/>
    <property type="molecule type" value="Genomic_DNA"/>
</dbReference>
<gene>
    <name evidence="3" type="ORF">V2J18_17085</name>
</gene>
<reference evidence="3 4" key="1">
    <citation type="submission" date="2024-02" db="EMBL/GenBank/DDBJ databases">
        <title>Lysobacter Genome Sequencing and Mining.</title>
        <authorList>
            <person name="Bierman J."/>
            <person name="Walker M.C."/>
        </authorList>
    </citation>
    <scope>NUCLEOTIDE SEQUENCE [LARGE SCALE GENOMIC DNA]</scope>
    <source>
        <strain evidence="3 4">PB6250</strain>
    </source>
</reference>
<dbReference type="InterPro" id="IPR046519">
    <property type="entry name" value="X-Tfes_XVIPCD"/>
</dbReference>
<evidence type="ECO:0000259" key="2">
    <source>
        <dbReference type="Pfam" id="PF20410"/>
    </source>
</evidence>